<feature type="domain" description="PLD phosphodiesterase" evidence="14">
    <location>
        <begin position="410"/>
        <end position="437"/>
    </location>
</feature>
<dbReference type="InterPro" id="IPR022924">
    <property type="entry name" value="Cardiolipin_synthase"/>
</dbReference>
<dbReference type="SMART" id="SM00155">
    <property type="entry name" value="PLDc"/>
    <property type="match status" value="2"/>
</dbReference>
<evidence type="ECO:0000256" key="5">
    <source>
        <dbReference type="ARBA" id="ARBA00022692"/>
    </source>
</evidence>
<evidence type="ECO:0000256" key="8">
    <source>
        <dbReference type="ARBA" id="ARBA00023098"/>
    </source>
</evidence>
<evidence type="ECO:0000256" key="7">
    <source>
        <dbReference type="ARBA" id="ARBA00022989"/>
    </source>
</evidence>
<evidence type="ECO:0000256" key="10">
    <source>
        <dbReference type="ARBA" id="ARBA00023209"/>
    </source>
</evidence>
<keyword evidence="4" id="KW-0808">Transferase</keyword>
<dbReference type="CDD" id="cd09112">
    <property type="entry name" value="PLDc_CLS_2"/>
    <property type="match status" value="1"/>
</dbReference>
<sequence length="497" mass="55842">MHIGGTIAIVNTLQELGTFIYQWYWVPLLLIYLAVIATILIENRNPAKTIAWIMVIVFLPILGVIIYYLFGQKFKKVKVFRVQDREKRIQLIRIWDELSPIMDDKLQELGQTLGPLSRVFVFLKNQRVSPPSLHNKTTLLINGEQKFPALIHAMEAAQHHIHLEYYIFELDGIGNSMIDLLEEKASAGVVVRIIGDAFGSPALSRLQARFTASGIEFVTFLPVTFTSLANSNYRNHRKIAIIDGHTAFVGGINVSDRYINGDNQSLFWRDTAVKIEGEAVNVLQAQFWMNWHLADGSPFNLGSDYFYMADRISAGVASVSFAFSDPGSAAPFNMEAILIGIAEAEKTIQLCTPYFIPSDELTTALQLAAASGVAVELMLPAQSDSFLVQHASFSFLKPLLARGVSVYLYEKGFMHAKTICIDGKLAFIGTVNLDIRSFYINFEVSAIINDEELCRQLNAQFEEDKLNSARMTMDTWLMRPRWKRGLDSICRLLAPLL</sequence>
<feature type="transmembrane region" description="Helical" evidence="13">
    <location>
        <begin position="50"/>
        <end position="70"/>
    </location>
</feature>
<comment type="subcellular location">
    <subcellularLocation>
        <location evidence="1">Cell membrane</location>
        <topology evidence="1">Multi-pass membrane protein</topology>
    </subcellularLocation>
</comment>
<proteinExistence type="predicted"/>
<evidence type="ECO:0000256" key="11">
    <source>
        <dbReference type="ARBA" id="ARBA00023264"/>
    </source>
</evidence>
<evidence type="ECO:0000256" key="2">
    <source>
        <dbReference type="ARBA" id="ARBA00022475"/>
    </source>
</evidence>
<reference evidence="15" key="1">
    <citation type="journal article" date="2014" name="Int. J. Syst. Evol. Microbiol.">
        <title>Complete genome sequence of Corynebacterium casei LMG S-19264T (=DSM 44701T), isolated from a smear-ripened cheese.</title>
        <authorList>
            <consortium name="US DOE Joint Genome Institute (JGI-PGF)"/>
            <person name="Walter F."/>
            <person name="Albersmeier A."/>
            <person name="Kalinowski J."/>
            <person name="Ruckert C."/>
        </authorList>
    </citation>
    <scope>NUCLEOTIDE SEQUENCE</scope>
    <source>
        <strain evidence="15">CGMCC 1.12195</strain>
    </source>
</reference>
<feature type="domain" description="PLD phosphodiesterase" evidence="14">
    <location>
        <begin position="231"/>
        <end position="258"/>
    </location>
</feature>
<evidence type="ECO:0000256" key="6">
    <source>
        <dbReference type="ARBA" id="ARBA00022737"/>
    </source>
</evidence>
<evidence type="ECO:0000256" key="13">
    <source>
        <dbReference type="SAM" id="Phobius"/>
    </source>
</evidence>
<name>A0A917MD09_9SPHI</name>
<dbReference type="Gene3D" id="3.30.870.10">
    <property type="entry name" value="Endonuclease Chain A"/>
    <property type="match status" value="2"/>
</dbReference>
<keyword evidence="8" id="KW-0443">Lipid metabolism</keyword>
<dbReference type="GO" id="GO:0005886">
    <property type="term" value="C:plasma membrane"/>
    <property type="evidence" value="ECO:0007669"/>
    <property type="project" value="UniProtKB-SubCell"/>
</dbReference>
<dbReference type="InterPro" id="IPR001736">
    <property type="entry name" value="PLipase_D/transphosphatidylase"/>
</dbReference>
<comment type="caution">
    <text evidence="15">The sequence shown here is derived from an EMBL/GenBank/DDBJ whole genome shotgun (WGS) entry which is preliminary data.</text>
</comment>
<evidence type="ECO:0000256" key="9">
    <source>
        <dbReference type="ARBA" id="ARBA00023136"/>
    </source>
</evidence>
<keyword evidence="3" id="KW-0444">Lipid biosynthesis</keyword>
<keyword evidence="6" id="KW-0677">Repeat</keyword>
<dbReference type="AlphaFoldDB" id="A0A917MD09"/>
<dbReference type="SUPFAM" id="SSF56024">
    <property type="entry name" value="Phospholipase D/nuclease"/>
    <property type="match status" value="2"/>
</dbReference>
<evidence type="ECO:0000259" key="14">
    <source>
        <dbReference type="PROSITE" id="PS50035"/>
    </source>
</evidence>
<dbReference type="EC" id="2.7.8.-" evidence="12"/>
<dbReference type="Proteomes" id="UP000660862">
    <property type="component" value="Unassembled WGS sequence"/>
</dbReference>
<dbReference type="InterPro" id="IPR027379">
    <property type="entry name" value="CLS_N"/>
</dbReference>
<dbReference type="PROSITE" id="PS50035">
    <property type="entry name" value="PLD"/>
    <property type="match status" value="2"/>
</dbReference>
<dbReference type="GO" id="GO:0008808">
    <property type="term" value="F:cardiolipin synthase activity"/>
    <property type="evidence" value="ECO:0007669"/>
    <property type="project" value="UniProtKB-UniRule"/>
</dbReference>
<keyword evidence="2" id="KW-1003">Cell membrane</keyword>
<keyword evidence="10" id="KW-0594">Phospholipid biosynthesis</keyword>
<dbReference type="PANTHER" id="PTHR21248">
    <property type="entry name" value="CARDIOLIPIN SYNTHASE"/>
    <property type="match status" value="1"/>
</dbReference>
<protein>
    <recommendedName>
        <fullName evidence="12">Cardiolipin synthase</fullName>
        <ecNumber evidence="12">2.7.8.-</ecNumber>
    </recommendedName>
</protein>
<dbReference type="EMBL" id="BMER01000003">
    <property type="protein sequence ID" value="GGG95414.1"/>
    <property type="molecule type" value="Genomic_DNA"/>
</dbReference>
<keyword evidence="11" id="KW-1208">Phospholipid metabolism</keyword>
<dbReference type="NCBIfam" id="TIGR04265">
    <property type="entry name" value="bac_cardiolipin"/>
    <property type="match status" value="1"/>
</dbReference>
<dbReference type="Pfam" id="PF13091">
    <property type="entry name" value="PLDc_2"/>
    <property type="match status" value="2"/>
</dbReference>
<keyword evidence="5 13" id="KW-0812">Transmembrane</keyword>
<accession>A0A917MD09</accession>
<keyword evidence="7 13" id="KW-1133">Transmembrane helix</keyword>
<dbReference type="RefSeq" id="WP_188507195.1">
    <property type="nucleotide sequence ID" value="NZ_BMER01000003.1"/>
</dbReference>
<dbReference type="CDD" id="cd09110">
    <property type="entry name" value="PLDc_CLS_1"/>
    <property type="match status" value="1"/>
</dbReference>
<evidence type="ECO:0000256" key="4">
    <source>
        <dbReference type="ARBA" id="ARBA00022679"/>
    </source>
</evidence>
<dbReference type="Pfam" id="PF13396">
    <property type="entry name" value="PLDc_N"/>
    <property type="match status" value="1"/>
</dbReference>
<dbReference type="PANTHER" id="PTHR21248:SF22">
    <property type="entry name" value="PHOSPHOLIPASE D"/>
    <property type="match status" value="1"/>
</dbReference>
<evidence type="ECO:0000256" key="3">
    <source>
        <dbReference type="ARBA" id="ARBA00022516"/>
    </source>
</evidence>
<evidence type="ECO:0000256" key="1">
    <source>
        <dbReference type="ARBA" id="ARBA00004651"/>
    </source>
</evidence>
<feature type="transmembrane region" description="Helical" evidence="13">
    <location>
        <begin position="23"/>
        <end position="41"/>
    </location>
</feature>
<evidence type="ECO:0000313" key="15">
    <source>
        <dbReference type="EMBL" id="GGG95414.1"/>
    </source>
</evidence>
<reference evidence="15" key="2">
    <citation type="submission" date="2020-09" db="EMBL/GenBank/DDBJ databases">
        <authorList>
            <person name="Sun Q."/>
            <person name="Zhou Y."/>
        </authorList>
    </citation>
    <scope>NUCLEOTIDE SEQUENCE</scope>
    <source>
        <strain evidence="15">CGMCC 1.12195</strain>
    </source>
</reference>
<evidence type="ECO:0000313" key="16">
    <source>
        <dbReference type="Proteomes" id="UP000660862"/>
    </source>
</evidence>
<dbReference type="GO" id="GO:0032049">
    <property type="term" value="P:cardiolipin biosynthetic process"/>
    <property type="evidence" value="ECO:0007669"/>
    <property type="project" value="UniProtKB-UniRule"/>
</dbReference>
<gene>
    <name evidence="15" type="primary">ywiE</name>
    <name evidence="15" type="ORF">GCM10007415_33280</name>
</gene>
<dbReference type="InterPro" id="IPR025202">
    <property type="entry name" value="PLD-like_dom"/>
</dbReference>
<organism evidence="15 16">
    <name type="scientific">Parapedobacter pyrenivorans</name>
    <dbReference type="NCBI Taxonomy" id="1305674"/>
    <lineage>
        <taxon>Bacteria</taxon>
        <taxon>Pseudomonadati</taxon>
        <taxon>Bacteroidota</taxon>
        <taxon>Sphingobacteriia</taxon>
        <taxon>Sphingobacteriales</taxon>
        <taxon>Sphingobacteriaceae</taxon>
        <taxon>Parapedobacter</taxon>
    </lineage>
</organism>
<evidence type="ECO:0000256" key="12">
    <source>
        <dbReference type="NCBIfam" id="TIGR04265"/>
    </source>
</evidence>
<keyword evidence="16" id="KW-1185">Reference proteome</keyword>
<keyword evidence="9 13" id="KW-0472">Membrane</keyword>